<evidence type="ECO:0000313" key="3">
    <source>
        <dbReference type="Proteomes" id="UP000799291"/>
    </source>
</evidence>
<feature type="region of interest" description="Disordered" evidence="1">
    <location>
        <begin position="1"/>
        <end position="63"/>
    </location>
</feature>
<dbReference type="EMBL" id="MU005578">
    <property type="protein sequence ID" value="KAF2685842.1"/>
    <property type="molecule type" value="Genomic_DNA"/>
</dbReference>
<name>A0A6G1J5Q3_9PLEO</name>
<evidence type="ECO:0000256" key="1">
    <source>
        <dbReference type="SAM" id="MobiDB-lite"/>
    </source>
</evidence>
<dbReference type="AlphaFoldDB" id="A0A6G1J5Q3"/>
<dbReference type="OrthoDB" id="5954308at2759"/>
<protein>
    <submittedName>
        <fullName evidence="2">Uncharacterized protein</fullName>
    </submittedName>
</protein>
<dbReference type="Proteomes" id="UP000799291">
    <property type="component" value="Unassembled WGS sequence"/>
</dbReference>
<gene>
    <name evidence="2" type="ORF">K458DRAFT_449663</name>
</gene>
<organism evidence="2 3">
    <name type="scientific">Lentithecium fluviatile CBS 122367</name>
    <dbReference type="NCBI Taxonomy" id="1168545"/>
    <lineage>
        <taxon>Eukaryota</taxon>
        <taxon>Fungi</taxon>
        <taxon>Dikarya</taxon>
        <taxon>Ascomycota</taxon>
        <taxon>Pezizomycotina</taxon>
        <taxon>Dothideomycetes</taxon>
        <taxon>Pleosporomycetidae</taxon>
        <taxon>Pleosporales</taxon>
        <taxon>Massarineae</taxon>
        <taxon>Lentitheciaceae</taxon>
        <taxon>Lentithecium</taxon>
    </lineage>
</organism>
<evidence type="ECO:0000313" key="2">
    <source>
        <dbReference type="EMBL" id="KAF2685842.1"/>
    </source>
</evidence>
<keyword evidence="3" id="KW-1185">Reference proteome</keyword>
<proteinExistence type="predicted"/>
<feature type="compositionally biased region" description="Basic and acidic residues" evidence="1">
    <location>
        <begin position="10"/>
        <end position="30"/>
    </location>
</feature>
<reference evidence="2" key="1">
    <citation type="journal article" date="2020" name="Stud. Mycol.">
        <title>101 Dothideomycetes genomes: a test case for predicting lifestyles and emergence of pathogens.</title>
        <authorList>
            <person name="Haridas S."/>
            <person name="Albert R."/>
            <person name="Binder M."/>
            <person name="Bloem J."/>
            <person name="Labutti K."/>
            <person name="Salamov A."/>
            <person name="Andreopoulos B."/>
            <person name="Baker S."/>
            <person name="Barry K."/>
            <person name="Bills G."/>
            <person name="Bluhm B."/>
            <person name="Cannon C."/>
            <person name="Castanera R."/>
            <person name="Culley D."/>
            <person name="Daum C."/>
            <person name="Ezra D."/>
            <person name="Gonzalez J."/>
            <person name="Henrissat B."/>
            <person name="Kuo A."/>
            <person name="Liang C."/>
            <person name="Lipzen A."/>
            <person name="Lutzoni F."/>
            <person name="Magnuson J."/>
            <person name="Mondo S."/>
            <person name="Nolan M."/>
            <person name="Ohm R."/>
            <person name="Pangilinan J."/>
            <person name="Park H.-J."/>
            <person name="Ramirez L."/>
            <person name="Alfaro M."/>
            <person name="Sun H."/>
            <person name="Tritt A."/>
            <person name="Yoshinaga Y."/>
            <person name="Zwiers L.-H."/>
            <person name="Turgeon B."/>
            <person name="Goodwin S."/>
            <person name="Spatafora J."/>
            <person name="Crous P."/>
            <person name="Grigoriev I."/>
        </authorList>
    </citation>
    <scope>NUCLEOTIDE SEQUENCE</scope>
    <source>
        <strain evidence="2">CBS 122367</strain>
    </source>
</reference>
<accession>A0A6G1J5Q3</accession>
<sequence>MIPTNFQLIRRNEEMGGSRSKASAEWRDAKGLQTRSAEESTDSDDMSQWTDLSGPQEKTFEGE</sequence>